<evidence type="ECO:0000313" key="4">
    <source>
        <dbReference type="EMBL" id="CAD7285698.1"/>
    </source>
</evidence>
<evidence type="ECO:0000256" key="2">
    <source>
        <dbReference type="SAM" id="MobiDB-lite"/>
    </source>
</evidence>
<accession>A0A7R9C1U8</accession>
<dbReference type="InterPro" id="IPR001258">
    <property type="entry name" value="NHL_repeat"/>
</dbReference>
<feature type="non-terminal residue" evidence="4">
    <location>
        <position position="1"/>
    </location>
</feature>
<feature type="compositionally biased region" description="Basic and acidic residues" evidence="2">
    <location>
        <begin position="54"/>
        <end position="69"/>
    </location>
</feature>
<dbReference type="AlphaFoldDB" id="A0A7R9C1U8"/>
<sequence>KLQEPHDLHVTADANEVYVAETKPHRLSKFVRGNLGKLQKSVKGTSASSSSSEAEEKPQVEELKPRTLKDSSSQSVANLTATRSKFSDGKRFSWGVEIMMVAAVPILVLGLILVLLRLRNR</sequence>
<evidence type="ECO:0000313" key="5">
    <source>
        <dbReference type="Proteomes" id="UP000678499"/>
    </source>
</evidence>
<keyword evidence="5" id="KW-1185">Reference proteome</keyword>
<feature type="non-terminal residue" evidence="4">
    <location>
        <position position="121"/>
    </location>
</feature>
<reference evidence="4" key="1">
    <citation type="submission" date="2020-11" db="EMBL/GenBank/DDBJ databases">
        <authorList>
            <person name="Tran Van P."/>
        </authorList>
    </citation>
    <scope>NUCLEOTIDE SEQUENCE</scope>
</reference>
<gene>
    <name evidence="4" type="ORF">NMOB1V02_LOCUS13300</name>
</gene>
<feature type="region of interest" description="Disordered" evidence="2">
    <location>
        <begin position="40"/>
        <end position="80"/>
    </location>
</feature>
<evidence type="ECO:0000256" key="3">
    <source>
        <dbReference type="SAM" id="Phobius"/>
    </source>
</evidence>
<proteinExistence type="predicted"/>
<keyword evidence="1" id="KW-0677">Repeat</keyword>
<dbReference type="EMBL" id="OA902229">
    <property type="protein sequence ID" value="CAD7285698.1"/>
    <property type="molecule type" value="Genomic_DNA"/>
</dbReference>
<protein>
    <submittedName>
        <fullName evidence="4">Uncharacterized protein</fullName>
    </submittedName>
</protein>
<name>A0A7R9C1U8_9CRUS</name>
<dbReference type="Pfam" id="PF01436">
    <property type="entry name" value="NHL"/>
    <property type="match status" value="1"/>
</dbReference>
<dbReference type="OrthoDB" id="10018185at2759"/>
<dbReference type="Proteomes" id="UP000678499">
    <property type="component" value="Unassembled WGS sequence"/>
</dbReference>
<keyword evidence="3" id="KW-0812">Transmembrane</keyword>
<dbReference type="EMBL" id="CAJPEX010020192">
    <property type="protein sequence ID" value="CAG0925850.1"/>
    <property type="molecule type" value="Genomic_DNA"/>
</dbReference>
<organism evidence="4">
    <name type="scientific">Notodromas monacha</name>
    <dbReference type="NCBI Taxonomy" id="399045"/>
    <lineage>
        <taxon>Eukaryota</taxon>
        <taxon>Metazoa</taxon>
        <taxon>Ecdysozoa</taxon>
        <taxon>Arthropoda</taxon>
        <taxon>Crustacea</taxon>
        <taxon>Oligostraca</taxon>
        <taxon>Ostracoda</taxon>
        <taxon>Podocopa</taxon>
        <taxon>Podocopida</taxon>
        <taxon>Cypridocopina</taxon>
        <taxon>Cypridoidea</taxon>
        <taxon>Cyprididae</taxon>
        <taxon>Notodromas</taxon>
    </lineage>
</organism>
<feature type="compositionally biased region" description="Polar residues" evidence="2">
    <location>
        <begin position="70"/>
        <end position="80"/>
    </location>
</feature>
<feature type="transmembrane region" description="Helical" evidence="3">
    <location>
        <begin position="92"/>
        <end position="116"/>
    </location>
</feature>
<keyword evidence="3" id="KW-1133">Transmembrane helix</keyword>
<keyword evidence="3" id="KW-0472">Membrane</keyword>
<evidence type="ECO:0000256" key="1">
    <source>
        <dbReference type="ARBA" id="ARBA00022737"/>
    </source>
</evidence>